<feature type="domain" description="TFIIEalpha/SarR/Rpc3 HTH" evidence="1">
    <location>
        <begin position="28"/>
        <end position="103"/>
    </location>
</feature>
<dbReference type="AlphaFoldDB" id="X0TLN4"/>
<name>X0TLN4_9ZZZZ</name>
<accession>X0TLN4</accession>
<evidence type="ECO:0000313" key="2">
    <source>
        <dbReference type="EMBL" id="GAF76985.1"/>
    </source>
</evidence>
<protein>
    <recommendedName>
        <fullName evidence="1">TFIIEalpha/SarR/Rpc3 HTH domain-containing protein</fullName>
    </recommendedName>
</protein>
<proteinExistence type="predicted"/>
<comment type="caution">
    <text evidence="2">The sequence shown here is derived from an EMBL/GenBank/DDBJ whole genome shotgun (WGS) entry which is preliminary data.</text>
</comment>
<dbReference type="EMBL" id="BARS01004361">
    <property type="protein sequence ID" value="GAF76985.1"/>
    <property type="molecule type" value="Genomic_DNA"/>
</dbReference>
<dbReference type="InterPro" id="IPR036390">
    <property type="entry name" value="WH_DNA-bd_sf"/>
</dbReference>
<dbReference type="Gene3D" id="1.10.10.10">
    <property type="entry name" value="Winged helix-like DNA-binding domain superfamily/Winged helix DNA-binding domain"/>
    <property type="match status" value="1"/>
</dbReference>
<dbReference type="InterPro" id="IPR024550">
    <property type="entry name" value="TFIIEa/SarR/Rpc3_HTH_dom"/>
</dbReference>
<dbReference type="InterPro" id="IPR036388">
    <property type="entry name" value="WH-like_DNA-bd_sf"/>
</dbReference>
<sequence length="104" mass="12416">MRRTGKLRDKNPEQIVNDILKSRARSRIYVYLLRKKSAKTEQIIKGTRLHPSTVREALSKMFDEKIIYRKKIKNDSIGKNPFIYYPISPVELLKRHTNEMEDRL</sequence>
<gene>
    <name evidence="2" type="ORF">S01H1_08508</name>
</gene>
<feature type="non-terminal residue" evidence="2">
    <location>
        <position position="104"/>
    </location>
</feature>
<dbReference type="SUPFAM" id="SSF46785">
    <property type="entry name" value="Winged helix' DNA-binding domain"/>
    <property type="match status" value="1"/>
</dbReference>
<reference evidence="2" key="1">
    <citation type="journal article" date="2014" name="Front. Microbiol.">
        <title>High frequency of phylogenetically diverse reductive dehalogenase-homologous genes in deep subseafloor sedimentary metagenomes.</title>
        <authorList>
            <person name="Kawai M."/>
            <person name="Futagami T."/>
            <person name="Toyoda A."/>
            <person name="Takaki Y."/>
            <person name="Nishi S."/>
            <person name="Hori S."/>
            <person name="Arai W."/>
            <person name="Tsubouchi T."/>
            <person name="Morono Y."/>
            <person name="Uchiyama I."/>
            <person name="Ito T."/>
            <person name="Fujiyama A."/>
            <person name="Inagaki F."/>
            <person name="Takami H."/>
        </authorList>
    </citation>
    <scope>NUCLEOTIDE SEQUENCE</scope>
    <source>
        <strain evidence="2">Expedition CK06-06</strain>
    </source>
</reference>
<dbReference type="Pfam" id="PF02002">
    <property type="entry name" value="TFIIE_alpha"/>
    <property type="match status" value="1"/>
</dbReference>
<evidence type="ECO:0000259" key="1">
    <source>
        <dbReference type="Pfam" id="PF02002"/>
    </source>
</evidence>
<organism evidence="2">
    <name type="scientific">marine sediment metagenome</name>
    <dbReference type="NCBI Taxonomy" id="412755"/>
    <lineage>
        <taxon>unclassified sequences</taxon>
        <taxon>metagenomes</taxon>
        <taxon>ecological metagenomes</taxon>
    </lineage>
</organism>